<comment type="caution">
    <text evidence="2">The sequence shown here is derived from an EMBL/GenBank/DDBJ whole genome shotgun (WGS) entry which is preliminary data.</text>
</comment>
<feature type="region of interest" description="Disordered" evidence="1">
    <location>
        <begin position="78"/>
        <end position="138"/>
    </location>
</feature>
<evidence type="ECO:0000313" key="3">
    <source>
        <dbReference type="Proteomes" id="UP000236630"/>
    </source>
</evidence>
<evidence type="ECO:0000313" key="2">
    <source>
        <dbReference type="EMBL" id="GAY64104.1"/>
    </source>
</evidence>
<dbReference type="EMBL" id="BDQV01000392">
    <property type="protein sequence ID" value="GAY64104.1"/>
    <property type="molecule type" value="Genomic_DNA"/>
</dbReference>
<reference evidence="2 3" key="1">
    <citation type="journal article" date="2017" name="Front. Genet.">
        <title>Draft sequencing of the heterozygous diploid genome of Satsuma (Citrus unshiu Marc.) using a hybrid assembly approach.</title>
        <authorList>
            <person name="Shimizu T."/>
            <person name="Tanizawa Y."/>
            <person name="Mochizuki T."/>
            <person name="Nagasaki H."/>
            <person name="Yoshioka T."/>
            <person name="Toyoda A."/>
            <person name="Fujiyama A."/>
            <person name="Kaminuma E."/>
            <person name="Nakamura Y."/>
        </authorList>
    </citation>
    <scope>NUCLEOTIDE SEQUENCE [LARGE SCALE GENOMIC DNA]</scope>
    <source>
        <strain evidence="3">cv. Miyagawa wase</strain>
    </source>
</reference>
<evidence type="ECO:0000256" key="1">
    <source>
        <dbReference type="SAM" id="MobiDB-lite"/>
    </source>
</evidence>
<organism evidence="2 3">
    <name type="scientific">Citrus unshiu</name>
    <name type="common">Satsuma mandarin</name>
    <name type="synonym">Citrus nobilis var. unshiu</name>
    <dbReference type="NCBI Taxonomy" id="55188"/>
    <lineage>
        <taxon>Eukaryota</taxon>
        <taxon>Viridiplantae</taxon>
        <taxon>Streptophyta</taxon>
        <taxon>Embryophyta</taxon>
        <taxon>Tracheophyta</taxon>
        <taxon>Spermatophyta</taxon>
        <taxon>Magnoliopsida</taxon>
        <taxon>eudicotyledons</taxon>
        <taxon>Gunneridae</taxon>
        <taxon>Pentapetalae</taxon>
        <taxon>rosids</taxon>
        <taxon>malvids</taxon>
        <taxon>Sapindales</taxon>
        <taxon>Rutaceae</taxon>
        <taxon>Aurantioideae</taxon>
        <taxon>Citrus</taxon>
    </lineage>
</organism>
<gene>
    <name evidence="2" type="ORF">CUMW_231010</name>
</gene>
<protein>
    <submittedName>
        <fullName evidence="2">Uncharacterized protein</fullName>
    </submittedName>
</protein>
<proteinExistence type="predicted"/>
<dbReference type="Proteomes" id="UP000236630">
    <property type="component" value="Unassembled WGS sequence"/>
</dbReference>
<sequence>MDTEDLLHKCQAVVLKEEEADIVAFIGQMRIKGEEVAANCLVGKFNYHFPLDNGPNKATVKSKGRKWKLRARNTKGERANNITFIGSKRHKSEGHGPSPESKKKRVSSPEKQPQEGKHISLAKALGNCNHFSPNKVAR</sequence>
<name>A0A2H5QHL0_CITUN</name>
<keyword evidence="3" id="KW-1185">Reference proteome</keyword>
<dbReference type="AlphaFoldDB" id="A0A2H5QHL0"/>
<accession>A0A2H5QHL0</accession>